<dbReference type="AlphaFoldDB" id="A0A5M8Q8S3"/>
<dbReference type="CDD" id="cd06561">
    <property type="entry name" value="AlkD_like"/>
    <property type="match status" value="1"/>
</dbReference>
<proteinExistence type="predicted"/>
<dbReference type="PANTHER" id="PTHR41291:SF1">
    <property type="entry name" value="DNA ALKYLATION REPAIR PROTEIN"/>
    <property type="match status" value="1"/>
</dbReference>
<dbReference type="Gene3D" id="1.25.10.90">
    <property type="match status" value="1"/>
</dbReference>
<evidence type="ECO:0000313" key="2">
    <source>
        <dbReference type="Proteomes" id="UP000323994"/>
    </source>
</evidence>
<accession>A0A5M8Q8S3</accession>
<gene>
    <name evidence="1" type="ORF">FEM33_25140</name>
</gene>
<sequence length="230" mass="26160">MTTLKKTLSQLEALGSEKMREFNKKHGVGNNQFGVKMGDIRTLAKKIKTNHPLALELWNTGNIDARFLAILLIDPKQLSTDEISEMVKSERFTHVADWLYTYVIKLHSDNETLRKEWMHSEDPMCARAGWSLTSGCVARNPDILNLPALLDRIETEMPNAAPEAQWTMNSTLAQIGIRFPEYRARALGIGEKLGIYRDFPVSKGCTSPFAPIWINEMVRRQELEKASENK</sequence>
<dbReference type="SUPFAM" id="SSF48371">
    <property type="entry name" value="ARM repeat"/>
    <property type="match status" value="1"/>
</dbReference>
<dbReference type="Proteomes" id="UP000323994">
    <property type="component" value="Unassembled WGS sequence"/>
</dbReference>
<organism evidence="1 2">
    <name type="scientific">Dyadobacter flavalbus</name>
    <dbReference type="NCBI Taxonomy" id="2579942"/>
    <lineage>
        <taxon>Bacteria</taxon>
        <taxon>Pseudomonadati</taxon>
        <taxon>Bacteroidota</taxon>
        <taxon>Cytophagia</taxon>
        <taxon>Cytophagales</taxon>
        <taxon>Spirosomataceae</taxon>
        <taxon>Dyadobacter</taxon>
    </lineage>
</organism>
<dbReference type="InterPro" id="IPR014825">
    <property type="entry name" value="DNA_alkylation"/>
</dbReference>
<evidence type="ECO:0000313" key="1">
    <source>
        <dbReference type="EMBL" id="KAA6431593.1"/>
    </source>
</evidence>
<comment type="caution">
    <text evidence="1">The sequence shown here is derived from an EMBL/GenBank/DDBJ whole genome shotgun (WGS) entry which is preliminary data.</text>
</comment>
<dbReference type="RefSeq" id="WP_139014721.1">
    <property type="nucleotide sequence ID" value="NZ_VBSN01000073.1"/>
</dbReference>
<reference evidence="1 2" key="1">
    <citation type="submission" date="2019-05" db="EMBL/GenBank/DDBJ databases">
        <authorList>
            <person name="Qu J.-H."/>
        </authorList>
    </citation>
    <scope>NUCLEOTIDE SEQUENCE [LARGE SCALE GENOMIC DNA]</scope>
    <source>
        <strain evidence="1 2">NS28</strain>
    </source>
</reference>
<dbReference type="OrthoDB" id="1117222at2"/>
<dbReference type="EMBL" id="VBSN01000073">
    <property type="protein sequence ID" value="KAA6431593.1"/>
    <property type="molecule type" value="Genomic_DNA"/>
</dbReference>
<dbReference type="PANTHER" id="PTHR41291">
    <property type="entry name" value="DNA ALKYLATION REPAIR PROTEIN"/>
    <property type="match status" value="1"/>
</dbReference>
<name>A0A5M8Q8S3_9BACT</name>
<protein>
    <submittedName>
        <fullName evidence="1">DNA alkylation repair protein</fullName>
    </submittedName>
</protein>
<dbReference type="InterPro" id="IPR016024">
    <property type="entry name" value="ARM-type_fold"/>
</dbReference>
<keyword evidence="2" id="KW-1185">Reference proteome</keyword>
<dbReference type="Pfam" id="PF08713">
    <property type="entry name" value="DNA_alkylation"/>
    <property type="match status" value="1"/>
</dbReference>